<feature type="transmembrane region" description="Helical" evidence="6">
    <location>
        <begin position="114"/>
        <end position="136"/>
    </location>
</feature>
<evidence type="ECO:0000313" key="9">
    <source>
        <dbReference type="Proteomes" id="UP000326881"/>
    </source>
</evidence>
<reference evidence="8 9" key="1">
    <citation type="submission" date="2019-08" db="EMBL/GenBank/DDBJ databases">
        <title>Prosopis cineraria nodule microbiome.</title>
        <authorList>
            <person name="Ali R."/>
            <person name="Chaluvadi S.R."/>
            <person name="Wang X."/>
        </authorList>
    </citation>
    <scope>NUCLEOTIDE SEQUENCE [LARGE SCALE GENOMIC DNA]</scope>
    <source>
        <strain evidence="8 9">BG7</strain>
        <plasmid evidence="8 9">unnamed</plasmid>
    </source>
</reference>
<dbReference type="InterPro" id="IPR011701">
    <property type="entry name" value="MFS"/>
</dbReference>
<dbReference type="GO" id="GO:0016020">
    <property type="term" value="C:membrane"/>
    <property type="evidence" value="ECO:0007669"/>
    <property type="project" value="UniProtKB-SubCell"/>
</dbReference>
<dbReference type="InterPro" id="IPR036259">
    <property type="entry name" value="MFS_trans_sf"/>
</dbReference>
<proteinExistence type="predicted"/>
<feature type="transmembrane region" description="Helical" evidence="6">
    <location>
        <begin position="490"/>
        <end position="510"/>
    </location>
</feature>
<feature type="transmembrane region" description="Helical" evidence="6">
    <location>
        <begin position="280"/>
        <end position="304"/>
    </location>
</feature>
<dbReference type="SUPFAM" id="SSF103473">
    <property type="entry name" value="MFS general substrate transporter"/>
    <property type="match status" value="1"/>
</dbReference>
<dbReference type="Gene3D" id="1.20.1250.20">
    <property type="entry name" value="MFS general substrate transporter like domains"/>
    <property type="match status" value="1"/>
</dbReference>
<feature type="transmembrane region" description="Helical" evidence="6">
    <location>
        <begin position="178"/>
        <end position="197"/>
    </location>
</feature>
<dbReference type="Gene3D" id="1.20.1720.10">
    <property type="entry name" value="Multidrug resistance protein D"/>
    <property type="match status" value="1"/>
</dbReference>
<dbReference type="PANTHER" id="PTHR42718:SF9">
    <property type="entry name" value="MAJOR FACILITATOR SUPERFAMILY MULTIDRUG TRANSPORTER MFSC"/>
    <property type="match status" value="1"/>
</dbReference>
<keyword evidence="9" id="KW-1185">Reference proteome</keyword>
<feature type="transmembrane region" description="Helical" evidence="6">
    <location>
        <begin position="316"/>
        <end position="338"/>
    </location>
</feature>
<feature type="transmembrane region" description="Helical" evidence="6">
    <location>
        <begin position="372"/>
        <end position="397"/>
    </location>
</feature>
<dbReference type="OrthoDB" id="9812221at2"/>
<evidence type="ECO:0000256" key="4">
    <source>
        <dbReference type="ARBA" id="ARBA00022989"/>
    </source>
</evidence>
<keyword evidence="8" id="KW-0614">Plasmid</keyword>
<comment type="subcellular location">
    <subcellularLocation>
        <location evidence="1">Membrane</location>
        <topology evidence="1">Multi-pass membrane protein</topology>
    </subcellularLocation>
</comment>
<dbReference type="PANTHER" id="PTHR42718">
    <property type="entry name" value="MAJOR FACILITATOR SUPERFAMILY MULTIDRUG TRANSPORTER MFSC"/>
    <property type="match status" value="1"/>
</dbReference>
<name>A0A5Q0CDK4_9HYPH</name>
<evidence type="ECO:0000313" key="8">
    <source>
        <dbReference type="EMBL" id="QFY62564.1"/>
    </source>
</evidence>
<feature type="transmembrane region" description="Helical" evidence="6">
    <location>
        <begin position="209"/>
        <end position="229"/>
    </location>
</feature>
<organism evidence="8 9">
    <name type="scientific">Rhizobium grahamii</name>
    <dbReference type="NCBI Taxonomy" id="1120045"/>
    <lineage>
        <taxon>Bacteria</taxon>
        <taxon>Pseudomonadati</taxon>
        <taxon>Pseudomonadota</taxon>
        <taxon>Alphaproteobacteria</taxon>
        <taxon>Hyphomicrobiales</taxon>
        <taxon>Rhizobiaceae</taxon>
        <taxon>Rhizobium/Agrobacterium group</taxon>
        <taxon>Rhizobium</taxon>
    </lineage>
</organism>
<keyword evidence="3 6" id="KW-0812">Transmembrane</keyword>
<evidence type="ECO:0000256" key="2">
    <source>
        <dbReference type="ARBA" id="ARBA00022448"/>
    </source>
</evidence>
<accession>A0A5Q0CDK4</accession>
<feature type="transmembrane region" description="Helical" evidence="6">
    <location>
        <begin position="241"/>
        <end position="259"/>
    </location>
</feature>
<gene>
    <name evidence="8" type="ORF">FZ934_19430</name>
</gene>
<feature type="domain" description="Major facilitator superfamily (MFS) profile" evidence="7">
    <location>
        <begin position="23"/>
        <end position="510"/>
    </location>
</feature>
<protein>
    <submittedName>
        <fullName evidence="8">MFS transporter</fullName>
    </submittedName>
</protein>
<feature type="transmembrane region" description="Helical" evidence="6">
    <location>
        <begin position="345"/>
        <end position="366"/>
    </location>
</feature>
<evidence type="ECO:0000256" key="6">
    <source>
        <dbReference type="SAM" id="Phobius"/>
    </source>
</evidence>
<keyword evidence="5 6" id="KW-0472">Membrane</keyword>
<dbReference type="Proteomes" id="UP000326881">
    <property type="component" value="Plasmid unnamed"/>
</dbReference>
<dbReference type="EMBL" id="CP043499">
    <property type="protein sequence ID" value="QFY62564.1"/>
    <property type="molecule type" value="Genomic_DNA"/>
</dbReference>
<dbReference type="RefSeq" id="WP_153272557.1">
    <property type="nucleotide sequence ID" value="NZ_CP043499.1"/>
</dbReference>
<evidence type="ECO:0000256" key="3">
    <source>
        <dbReference type="ARBA" id="ARBA00022692"/>
    </source>
</evidence>
<dbReference type="PROSITE" id="PS50850">
    <property type="entry name" value="MFS"/>
    <property type="match status" value="1"/>
</dbReference>
<evidence type="ECO:0000256" key="5">
    <source>
        <dbReference type="ARBA" id="ARBA00023136"/>
    </source>
</evidence>
<feature type="transmembrane region" description="Helical" evidence="6">
    <location>
        <begin position="143"/>
        <end position="166"/>
    </location>
</feature>
<dbReference type="Pfam" id="PF07690">
    <property type="entry name" value="MFS_1"/>
    <property type="match status" value="1"/>
</dbReference>
<dbReference type="KEGG" id="rgr:FZ934_19430"/>
<feature type="transmembrane region" description="Helical" evidence="6">
    <location>
        <begin position="21"/>
        <end position="41"/>
    </location>
</feature>
<dbReference type="InterPro" id="IPR020846">
    <property type="entry name" value="MFS_dom"/>
</dbReference>
<geneLocation type="plasmid" evidence="8 9">
    <name>unnamed</name>
</geneLocation>
<evidence type="ECO:0000259" key="7">
    <source>
        <dbReference type="PROSITE" id="PS50850"/>
    </source>
</evidence>
<dbReference type="AlphaFoldDB" id="A0A5Q0CDK4"/>
<sequence length="532" mass="57344">MIATPHAFGPLTRGTTASRPYLIVAALLLASFVVGFDTRVFAVGLPDLRGAFSLGVDEASWLSTIANAPQILISSAVAWLATVFGIRRVMIPACLVYAGISLAIPMVHGTEVLFALHAVRALLLGVFIPATIMVIFRNLDMKYWLIGFAIYALRLPLSQSLGFVLVGLYGDYLGWQWLYWQDVIIAPLIALLLIVGAPKEEINFNLLENADWGGMLLLGSSMTMIYVALDQGNRLDWFQSGIVTSLLIGGLILAVGFLINESLVERPWAHASVILSRNIGTGYAIIIAFTFSSSAGSIVIPSFLQNVVGLRPVSISSLYIVGAVIPVFFFITAAIYLLRRIDARFCIIAGLAAMAVASLLGSRLTIEWSPTSFLPVVLLYTFGQSFVFFAAVVYLIANTDPKRATAASAYIQVIRLGSAELAVSLLNTWLRQREQFHSNVLTGPIAASSHDLNGILAKLGARGHLEALSTVATGVRAQAYILSYADGFVLSFWFAIAGLVFVVFMGAMPFGPLHPNFRKAQTNAVAGPVRPA</sequence>
<keyword evidence="2" id="KW-0813">Transport</keyword>
<dbReference type="GO" id="GO:0022857">
    <property type="term" value="F:transmembrane transporter activity"/>
    <property type="evidence" value="ECO:0007669"/>
    <property type="project" value="InterPro"/>
</dbReference>
<feature type="transmembrane region" description="Helical" evidence="6">
    <location>
        <begin position="61"/>
        <end position="82"/>
    </location>
</feature>
<keyword evidence="4 6" id="KW-1133">Transmembrane helix</keyword>
<evidence type="ECO:0000256" key="1">
    <source>
        <dbReference type="ARBA" id="ARBA00004141"/>
    </source>
</evidence>
<feature type="transmembrane region" description="Helical" evidence="6">
    <location>
        <begin position="89"/>
        <end position="108"/>
    </location>
</feature>